<evidence type="ECO:0000256" key="1">
    <source>
        <dbReference type="ARBA" id="ARBA00002254"/>
    </source>
</evidence>
<keyword evidence="6 10" id="KW-0812">Transmembrane</keyword>
<dbReference type="PANTHER" id="PTHR35091:SF2">
    <property type="entry name" value="FLAGELLAR PROTEIN FLIL"/>
    <property type="match status" value="1"/>
</dbReference>
<dbReference type="STRING" id="1045774.SAMN05421872_107268"/>
<comment type="similarity">
    <text evidence="3 10">Belongs to the FliL family.</text>
</comment>
<keyword evidence="11" id="KW-0969">Cilium</keyword>
<keyword evidence="7 10" id="KW-0283">Flagellar rotation</keyword>
<feature type="transmembrane region" description="Helical" evidence="10">
    <location>
        <begin position="25"/>
        <end position="43"/>
    </location>
</feature>
<accession>A0A1G6U111</accession>
<dbReference type="GO" id="GO:0005886">
    <property type="term" value="C:plasma membrane"/>
    <property type="evidence" value="ECO:0007669"/>
    <property type="project" value="UniProtKB-SubCell"/>
</dbReference>
<keyword evidence="11" id="KW-0966">Cell projection</keyword>
<proteinExistence type="inferred from homology"/>
<keyword evidence="4 10" id="KW-1003">Cell membrane</keyword>
<evidence type="ECO:0000313" key="12">
    <source>
        <dbReference type="Proteomes" id="UP000199034"/>
    </source>
</evidence>
<dbReference type="GO" id="GO:0071978">
    <property type="term" value="P:bacterial-type flagellum-dependent swarming motility"/>
    <property type="evidence" value="ECO:0007669"/>
    <property type="project" value="TreeGrafter"/>
</dbReference>
<keyword evidence="11" id="KW-0282">Flagellum</keyword>
<sequence length="147" mass="15798">MSVATMPPSTEGGAAAPEKKSKKKLIIAVVLVLVIAGAAYWFFLKPKGPEPAPEPGDVVALEPVQVNLAEGHYLRLSLALQATTTVAHEVEGSKALDLAIETFTGQKVGALANKENLALLKEELLKEIEHAYHGDVMDVYYTEFVTQ</sequence>
<dbReference type="EMBL" id="FMZM01000007">
    <property type="protein sequence ID" value="SDD34981.1"/>
    <property type="molecule type" value="Genomic_DNA"/>
</dbReference>
<evidence type="ECO:0000256" key="5">
    <source>
        <dbReference type="ARBA" id="ARBA00022500"/>
    </source>
</evidence>
<evidence type="ECO:0000256" key="10">
    <source>
        <dbReference type="RuleBase" id="RU364125"/>
    </source>
</evidence>
<evidence type="ECO:0000256" key="7">
    <source>
        <dbReference type="ARBA" id="ARBA00022779"/>
    </source>
</evidence>
<name>A0A1G6U111_9ACTN</name>
<reference evidence="11 12" key="1">
    <citation type="submission" date="2016-10" db="EMBL/GenBank/DDBJ databases">
        <authorList>
            <person name="de Groot N.N."/>
        </authorList>
    </citation>
    <scope>NUCLEOTIDE SEQUENCE [LARGE SCALE GENOMIC DNA]</scope>
    <source>
        <strain evidence="11 12">CGMCC 4.6858</strain>
    </source>
</reference>
<dbReference type="Proteomes" id="UP000199034">
    <property type="component" value="Unassembled WGS sequence"/>
</dbReference>
<dbReference type="InterPro" id="IPR005503">
    <property type="entry name" value="FliL"/>
</dbReference>
<dbReference type="GO" id="GO:0009425">
    <property type="term" value="C:bacterial-type flagellum basal body"/>
    <property type="evidence" value="ECO:0007669"/>
    <property type="project" value="InterPro"/>
</dbReference>
<protein>
    <recommendedName>
        <fullName evidence="10">Flagellar protein FliL</fullName>
    </recommendedName>
</protein>
<keyword evidence="8 10" id="KW-1133">Transmembrane helix</keyword>
<dbReference type="GO" id="GO:0006935">
    <property type="term" value="P:chemotaxis"/>
    <property type="evidence" value="ECO:0007669"/>
    <property type="project" value="UniProtKB-KW"/>
</dbReference>
<dbReference type="RefSeq" id="WP_090857375.1">
    <property type="nucleotide sequence ID" value="NZ_FMZM01000007.1"/>
</dbReference>
<dbReference type="PANTHER" id="PTHR35091">
    <property type="entry name" value="FLAGELLAR PROTEIN FLIL"/>
    <property type="match status" value="1"/>
</dbReference>
<organism evidence="11 12">
    <name type="scientific">Nocardioides lianchengensis</name>
    <dbReference type="NCBI Taxonomy" id="1045774"/>
    <lineage>
        <taxon>Bacteria</taxon>
        <taxon>Bacillati</taxon>
        <taxon>Actinomycetota</taxon>
        <taxon>Actinomycetes</taxon>
        <taxon>Propionibacteriales</taxon>
        <taxon>Nocardioidaceae</taxon>
        <taxon>Nocardioides</taxon>
    </lineage>
</organism>
<evidence type="ECO:0000313" key="11">
    <source>
        <dbReference type="EMBL" id="SDD34981.1"/>
    </source>
</evidence>
<gene>
    <name evidence="11" type="ORF">SAMN05421872_107268</name>
</gene>
<evidence type="ECO:0000256" key="9">
    <source>
        <dbReference type="ARBA" id="ARBA00023136"/>
    </source>
</evidence>
<dbReference type="Pfam" id="PF03748">
    <property type="entry name" value="FliL"/>
    <property type="match status" value="1"/>
</dbReference>
<keyword evidence="5 10" id="KW-0145">Chemotaxis</keyword>
<evidence type="ECO:0000256" key="8">
    <source>
        <dbReference type="ARBA" id="ARBA00022989"/>
    </source>
</evidence>
<comment type="subcellular location">
    <subcellularLocation>
        <location evidence="2">Cell membrane</location>
        <topology evidence="2">Single-pass membrane protein</topology>
    </subcellularLocation>
</comment>
<comment type="function">
    <text evidence="1 10">Controls the rotational direction of flagella during chemotaxis.</text>
</comment>
<evidence type="ECO:0000256" key="2">
    <source>
        <dbReference type="ARBA" id="ARBA00004162"/>
    </source>
</evidence>
<keyword evidence="12" id="KW-1185">Reference proteome</keyword>
<evidence type="ECO:0000256" key="6">
    <source>
        <dbReference type="ARBA" id="ARBA00022692"/>
    </source>
</evidence>
<evidence type="ECO:0000256" key="3">
    <source>
        <dbReference type="ARBA" id="ARBA00008281"/>
    </source>
</evidence>
<keyword evidence="9 10" id="KW-0472">Membrane</keyword>
<evidence type="ECO:0000256" key="4">
    <source>
        <dbReference type="ARBA" id="ARBA00022475"/>
    </source>
</evidence>
<dbReference type="OrthoDB" id="3537056at2"/>
<dbReference type="AlphaFoldDB" id="A0A1G6U111"/>